<feature type="non-terminal residue" evidence="2">
    <location>
        <position position="130"/>
    </location>
</feature>
<dbReference type="EMBL" id="JAAGYU010001368">
    <property type="protein sequence ID" value="NEL80231.1"/>
    <property type="molecule type" value="Genomic_DNA"/>
</dbReference>
<dbReference type="Gene3D" id="3.40.50.300">
    <property type="entry name" value="P-loop containing nucleotide triphosphate hydrolases"/>
    <property type="match status" value="1"/>
</dbReference>
<evidence type="ECO:0000313" key="2">
    <source>
        <dbReference type="EMBL" id="NEL80231.1"/>
    </source>
</evidence>
<accession>A0A7X5N2F3</accession>
<evidence type="ECO:0000259" key="1">
    <source>
        <dbReference type="Pfam" id="PF19044"/>
    </source>
</evidence>
<organism evidence="2 3">
    <name type="scientific">Xanthomonas perforans</name>
    <dbReference type="NCBI Taxonomy" id="442694"/>
    <lineage>
        <taxon>Bacteria</taxon>
        <taxon>Pseudomonadati</taxon>
        <taxon>Pseudomonadota</taxon>
        <taxon>Gammaproteobacteria</taxon>
        <taxon>Lysobacterales</taxon>
        <taxon>Lysobacteraceae</taxon>
        <taxon>Xanthomonas</taxon>
    </lineage>
</organism>
<dbReference type="PANTHER" id="PTHR30121:SF12">
    <property type="entry name" value="TYPE IV SECRETION SYSTEM PROTEIN CAGE"/>
    <property type="match status" value="1"/>
</dbReference>
<feature type="domain" description="TraG P-loop" evidence="1">
    <location>
        <begin position="7"/>
        <end position="123"/>
    </location>
</feature>
<dbReference type="InterPro" id="IPR043964">
    <property type="entry name" value="P-loop_TraG"/>
</dbReference>
<comment type="caution">
    <text evidence="2">The sequence shown here is derived from an EMBL/GenBank/DDBJ whole genome shotgun (WGS) entry which is preliminary data.</text>
</comment>
<dbReference type="AlphaFoldDB" id="A0A7X5N2F3"/>
<dbReference type="Proteomes" id="UP000471082">
    <property type="component" value="Unassembled WGS sequence"/>
</dbReference>
<dbReference type="PANTHER" id="PTHR30121">
    <property type="entry name" value="UNCHARACTERIZED PROTEIN YJGR-RELATED"/>
    <property type="match status" value="1"/>
</dbReference>
<reference evidence="2 3" key="1">
    <citation type="submission" date="2019-11" db="EMBL/GenBank/DDBJ databases">
        <title>Genome-resolved metagenomics to study the prevalence of co-infection and intraspecific heterogeneity among plant pathogen metapopulations.</title>
        <authorList>
            <person name="Newberry E."/>
            <person name="Bhandari R."/>
            <person name="Kemble J."/>
            <person name="Sikora E."/>
            <person name="Potnis N."/>
        </authorList>
    </citation>
    <scope>NUCLEOTIDE SEQUENCE [LARGE SCALE GENOMIC DNA]</scope>
    <source>
        <strain evidence="2">Xp_Tom_Tuscaloosa_18b</strain>
    </source>
</reference>
<dbReference type="Pfam" id="PF19044">
    <property type="entry name" value="P-loop_TraG"/>
    <property type="match status" value="1"/>
</dbReference>
<gene>
    <name evidence="2" type="ORF">G3W61_28770</name>
</gene>
<dbReference type="InterPro" id="IPR051162">
    <property type="entry name" value="T4SS_component"/>
</dbReference>
<dbReference type="InterPro" id="IPR027417">
    <property type="entry name" value="P-loop_NTPase"/>
</dbReference>
<sequence length="130" mass="14794">SGVQMREIKDALHHYTVDGPMGQLLDAEEDGLTLRAFQCFEIEQLMNMGERNLVPALTYLFHRIEKRLDGSPSLILLDEAWLMLGHPVFREKIREWLKVLRKANCAVVLATQSISDAERSGIIDVLKESC</sequence>
<protein>
    <submittedName>
        <fullName evidence="2">Conjugal transfer protein TrbE</fullName>
    </submittedName>
</protein>
<evidence type="ECO:0000313" key="3">
    <source>
        <dbReference type="Proteomes" id="UP000471082"/>
    </source>
</evidence>
<name>A0A7X5N2F3_XANPE</name>
<feature type="non-terminal residue" evidence="2">
    <location>
        <position position="1"/>
    </location>
</feature>
<dbReference type="SUPFAM" id="SSF52540">
    <property type="entry name" value="P-loop containing nucleoside triphosphate hydrolases"/>
    <property type="match status" value="1"/>
</dbReference>
<proteinExistence type="predicted"/>
<dbReference type="CDD" id="cd01127">
    <property type="entry name" value="TrwB_TraG_TraD_VirD4"/>
    <property type="match status" value="1"/>
</dbReference>